<protein>
    <submittedName>
        <fullName evidence="1">Uncharacterized protein</fullName>
    </submittedName>
</protein>
<evidence type="ECO:0000313" key="2">
    <source>
        <dbReference type="Proteomes" id="UP001165378"/>
    </source>
</evidence>
<keyword evidence="2" id="KW-1185">Reference proteome</keyword>
<dbReference type="RefSeq" id="WP_235058425.1">
    <property type="nucleotide sequence ID" value="NZ_JAKFHA010000055.1"/>
</dbReference>
<comment type="caution">
    <text evidence="1">The sequence shown here is derived from an EMBL/GenBank/DDBJ whole genome shotgun (WGS) entry which is preliminary data.</text>
</comment>
<dbReference type="AlphaFoldDB" id="A0AA41Q8P6"/>
<dbReference type="EMBL" id="JAKFHA010000055">
    <property type="protein sequence ID" value="MCF2533658.1"/>
    <property type="molecule type" value="Genomic_DNA"/>
</dbReference>
<dbReference type="Proteomes" id="UP001165378">
    <property type="component" value="Unassembled WGS sequence"/>
</dbReference>
<name>A0AA41Q8P6_9ACTN</name>
<sequence>MTAVAMRWKIVAAVAVAGVLAAAGVVFAIRPWEGDATASLPERVCWGSVDSRRVAELVPDEDYKYSEFADVRYPQTDARCALRIPELGTDKSSFVFYAGHVASSSQAPYLDVGQGVGSPYRAAGPNGAILVSDHQAWTYMPSCKAGVPDERPRMATVTARDRGAEEKPPPGRTKVDYVVPGAPDNSAKLVSLLVELANSLLDKSGCNGERLVGGEIQGSVDTKTVANSENLCGVPGVSPDWRVKSGLQVSTVRTANWAECHVRALPEGTLLLRFDTSSGPLAAGMLKEYTPLQSVTTGGTIGGHIAHGTGVCSGPGVLGNLFVDQDFGESAAKDLFLGLSKGLSDPKACAAGG</sequence>
<organism evidence="1 2">
    <name type="scientific">Yinghuangia soli</name>
    <dbReference type="NCBI Taxonomy" id="2908204"/>
    <lineage>
        <taxon>Bacteria</taxon>
        <taxon>Bacillati</taxon>
        <taxon>Actinomycetota</taxon>
        <taxon>Actinomycetes</taxon>
        <taxon>Kitasatosporales</taxon>
        <taxon>Streptomycetaceae</taxon>
        <taxon>Yinghuangia</taxon>
    </lineage>
</organism>
<gene>
    <name evidence="1" type="ORF">LZ495_41460</name>
</gene>
<proteinExistence type="predicted"/>
<evidence type="ECO:0000313" key="1">
    <source>
        <dbReference type="EMBL" id="MCF2533658.1"/>
    </source>
</evidence>
<accession>A0AA41Q8P6</accession>
<reference evidence="1" key="1">
    <citation type="submission" date="2022-01" db="EMBL/GenBank/DDBJ databases">
        <title>Genome-Based Taxonomic Classification of the Phylum Actinobacteria.</title>
        <authorList>
            <person name="Gao Y."/>
        </authorList>
    </citation>
    <scope>NUCLEOTIDE SEQUENCE</scope>
    <source>
        <strain evidence="1">KLBMP 8922</strain>
    </source>
</reference>